<comment type="similarity">
    <text evidence="1">Belongs to the TCP10 family.</text>
</comment>
<feature type="compositionally biased region" description="Low complexity" evidence="3">
    <location>
        <begin position="622"/>
        <end position="632"/>
    </location>
</feature>
<feature type="compositionally biased region" description="Low complexity" evidence="3">
    <location>
        <begin position="234"/>
        <end position="244"/>
    </location>
</feature>
<dbReference type="VEuPathDB" id="ToxoDB:cyc_00457"/>
<feature type="compositionally biased region" description="Polar residues" evidence="3">
    <location>
        <begin position="309"/>
        <end position="323"/>
    </location>
</feature>
<dbReference type="InterPro" id="IPR047002">
    <property type="entry name" value="Tcp10_C_sf"/>
</dbReference>
<dbReference type="Proteomes" id="UP000095192">
    <property type="component" value="Unassembled WGS sequence"/>
</dbReference>
<feature type="coiled-coil region" evidence="2">
    <location>
        <begin position="544"/>
        <end position="589"/>
    </location>
</feature>
<evidence type="ECO:0000256" key="2">
    <source>
        <dbReference type="SAM" id="Coils"/>
    </source>
</evidence>
<evidence type="ECO:0000256" key="1">
    <source>
        <dbReference type="ARBA" id="ARBA00005627"/>
    </source>
</evidence>
<dbReference type="PANTHER" id="PTHR10331:SF6">
    <property type="entry name" value="SPINDLE ASSEMBLY ABNORMAL 4"/>
    <property type="match status" value="1"/>
</dbReference>
<organism evidence="4 5">
    <name type="scientific">Cyclospora cayetanensis</name>
    <dbReference type="NCBI Taxonomy" id="88456"/>
    <lineage>
        <taxon>Eukaryota</taxon>
        <taxon>Sar</taxon>
        <taxon>Alveolata</taxon>
        <taxon>Apicomplexa</taxon>
        <taxon>Conoidasida</taxon>
        <taxon>Coccidia</taxon>
        <taxon>Eucoccidiorida</taxon>
        <taxon>Eimeriorina</taxon>
        <taxon>Eimeriidae</taxon>
        <taxon>Cyclospora</taxon>
    </lineage>
</organism>
<feature type="region of interest" description="Disordered" evidence="3">
    <location>
        <begin position="92"/>
        <end position="151"/>
    </location>
</feature>
<name>A0A1D3CUU0_9EIME</name>
<dbReference type="PANTHER" id="PTHR10331">
    <property type="entry name" value="T COMPLEX PROTEIN 10"/>
    <property type="match status" value="1"/>
</dbReference>
<feature type="compositionally biased region" description="Polar residues" evidence="3">
    <location>
        <begin position="409"/>
        <end position="424"/>
    </location>
</feature>
<gene>
    <name evidence="4" type="ORF">cyc_00457</name>
</gene>
<protein>
    <submittedName>
        <fullName evidence="4">T-complex protein 10 c-terminus protein</fullName>
    </submittedName>
</protein>
<comment type="caution">
    <text evidence="4">The sequence shown here is derived from an EMBL/GenBank/DDBJ whole genome shotgun (WGS) entry which is preliminary data.</text>
</comment>
<dbReference type="Gene3D" id="2.60.450.20">
    <property type="match status" value="1"/>
</dbReference>
<dbReference type="InParanoid" id="A0A1D3CUU0"/>
<accession>A0A1D3CUU0</accession>
<feature type="compositionally biased region" description="Basic residues" evidence="3">
    <location>
        <begin position="187"/>
        <end position="198"/>
    </location>
</feature>
<feature type="region of interest" description="Disordered" evidence="3">
    <location>
        <begin position="183"/>
        <end position="274"/>
    </location>
</feature>
<keyword evidence="2" id="KW-0175">Coiled coil</keyword>
<feature type="coiled-coil region" evidence="2">
    <location>
        <begin position="482"/>
        <end position="519"/>
    </location>
</feature>
<evidence type="ECO:0000313" key="4">
    <source>
        <dbReference type="EMBL" id="OEH74963.1"/>
    </source>
</evidence>
<feature type="region of interest" description="Disordered" evidence="3">
    <location>
        <begin position="622"/>
        <end position="643"/>
    </location>
</feature>
<dbReference type="InterPro" id="IPR026581">
    <property type="entry name" value="TCP10L/CENPJ"/>
</dbReference>
<sequence>MQYERESGDAITRQSEKCGLRGPRALLHGLRLSFEASTAERCEEGVYTDQHTAQWTHQIRAVLLDEPEVLLAELNALSTRHLLDRGASESAAEACNEGLQPPRPPLENHPPAATDCTSPAGAPPLQHRAASKLAAGEEPVPPQPGGAPQRLQPLGREALLGRAKSEAQRPLRLLDALLEDEGGPRGVARRFSSHRRTSPKGSNLQAWRAPSVCRKRNAASAPSSSAETPDFHGAALEAAAAAPAERTRQEQHARAHAADGVADREDDAAAAAAVADVENRRAELEACLFEEEESSPAGLTRVHRHRQQESQVQGVLPQLQDNASDAEEAKDGEDDWLGAQMEQLRLDEAPQWEASCQPHGAAVDTPQSEPLRRCAAQKTPPQRVQKKQLVDPTADVQRGADTSPCEVSPASSSLRQTKQSQQPHLLQRPRLITFADEVAARGTDSATNGAPDGAPPTPCDEPLQASAAAAEESERELFMSRMEVLKTQMARLRESEERLRNISAELRQQRADLEAERGALGALGVLVATGAGSIENRDTQPSQVEELKEELQTVKFRYRTAHNRWAAERQQLRQQLQEAKAELRLAIACRTPSHAGDTLAPEATRASERAVVLSGEAAAAASASDLGEGSADPVAESKETPHVEAPCTAEDFASLLSFDFSGPFVAGMETLREILSDRNPPVAKKELKDRVEQTLESGHIRIVYSNGLERLRARNGQTFVLFLNGDIRITEPGGAQIYQFRESNTLQYNLADGRQFNRFSDGQLECLFPDGSAQIIFANGIRKIVGANREEKLIFPDGSTQLVTAPAASAP</sequence>
<feature type="region of interest" description="Disordered" evidence="3">
    <location>
        <begin position="289"/>
        <end position="425"/>
    </location>
</feature>
<dbReference type="EMBL" id="JROU02001859">
    <property type="protein sequence ID" value="OEH74963.1"/>
    <property type="molecule type" value="Genomic_DNA"/>
</dbReference>
<feature type="compositionally biased region" description="Acidic residues" evidence="3">
    <location>
        <begin position="324"/>
        <end position="336"/>
    </location>
</feature>
<feature type="compositionally biased region" description="Basic and acidic residues" evidence="3">
    <location>
        <begin position="245"/>
        <end position="263"/>
    </location>
</feature>
<keyword evidence="5" id="KW-1185">Reference proteome</keyword>
<evidence type="ECO:0000256" key="3">
    <source>
        <dbReference type="SAM" id="MobiDB-lite"/>
    </source>
</evidence>
<proteinExistence type="inferred from homology"/>
<dbReference type="AlphaFoldDB" id="A0A1D3CUU0"/>
<feature type="region of interest" description="Disordered" evidence="3">
    <location>
        <begin position="443"/>
        <end position="471"/>
    </location>
</feature>
<reference evidence="4 5" key="1">
    <citation type="journal article" date="2016" name="BMC Genomics">
        <title>Comparative genomics reveals Cyclospora cayetanensis possesses coccidia-like metabolism and invasion components but unique surface antigens.</title>
        <authorList>
            <person name="Liu S."/>
            <person name="Wang L."/>
            <person name="Zheng H."/>
            <person name="Xu Z."/>
            <person name="Roellig D.M."/>
            <person name="Li N."/>
            <person name="Frace M.A."/>
            <person name="Tang K."/>
            <person name="Arrowood M.J."/>
            <person name="Moss D.M."/>
            <person name="Zhang L."/>
            <person name="Feng Y."/>
            <person name="Xiao L."/>
        </authorList>
    </citation>
    <scope>NUCLEOTIDE SEQUENCE [LARGE SCALE GENOMIC DNA]</scope>
    <source>
        <strain evidence="4 5">CHN_HEN01</strain>
    </source>
</reference>
<evidence type="ECO:0000313" key="5">
    <source>
        <dbReference type="Proteomes" id="UP000095192"/>
    </source>
</evidence>
<dbReference type="VEuPathDB" id="ToxoDB:LOC34617636"/>